<evidence type="ECO:0000313" key="9">
    <source>
        <dbReference type="EMBL" id="RRS05969.1"/>
    </source>
</evidence>
<dbReference type="AlphaFoldDB" id="A0A3R8S4N8"/>
<evidence type="ECO:0000256" key="3">
    <source>
        <dbReference type="ARBA" id="ARBA00022692"/>
    </source>
</evidence>
<comment type="caution">
    <text evidence="9">The sequence shown here is derived from an EMBL/GenBank/DDBJ whole genome shotgun (WGS) entry which is preliminary data.</text>
</comment>
<feature type="transmembrane region" description="Helical" evidence="6">
    <location>
        <begin position="335"/>
        <end position="363"/>
    </location>
</feature>
<evidence type="ECO:0000256" key="2">
    <source>
        <dbReference type="ARBA" id="ARBA00022475"/>
    </source>
</evidence>
<keyword evidence="3 6" id="KW-0812">Transmembrane</keyword>
<dbReference type="InterPro" id="IPR003838">
    <property type="entry name" value="ABC3_permease_C"/>
</dbReference>
<feature type="domain" description="ABC3 transporter permease C-terminal" evidence="7">
    <location>
        <begin position="294"/>
        <end position="411"/>
    </location>
</feature>
<dbReference type="Pfam" id="PF02687">
    <property type="entry name" value="FtsX"/>
    <property type="match status" value="1"/>
</dbReference>
<dbReference type="PANTHER" id="PTHR43738:SF2">
    <property type="entry name" value="ABC TRANSPORTER PERMEASE"/>
    <property type="match status" value="1"/>
</dbReference>
<organism evidence="9 10">
    <name type="scientific">Aquabacterium soli</name>
    <dbReference type="NCBI Taxonomy" id="2493092"/>
    <lineage>
        <taxon>Bacteria</taxon>
        <taxon>Pseudomonadati</taxon>
        <taxon>Pseudomonadota</taxon>
        <taxon>Betaproteobacteria</taxon>
        <taxon>Burkholderiales</taxon>
        <taxon>Aquabacterium</taxon>
    </lineage>
</organism>
<evidence type="ECO:0000256" key="6">
    <source>
        <dbReference type="SAM" id="Phobius"/>
    </source>
</evidence>
<comment type="subcellular location">
    <subcellularLocation>
        <location evidence="1">Cell membrane</location>
        <topology evidence="1">Multi-pass membrane protein</topology>
    </subcellularLocation>
</comment>
<keyword evidence="5 6" id="KW-0472">Membrane</keyword>
<dbReference type="OrthoDB" id="9784014at2"/>
<sequence>MNGLWRLALASAWHRRFVLSITLVSIALSAFLLASIEQIRGDVREGFSQAVSGTDLIVGPRTGSTQLLLYSVFRIGQATNNMRWDSVEALAAHRAVRWVVPISLGDSHQGFPVVATSAAYFQHFAYGDGQALVLAEGRPFQGLFDAVIGADVARQLGHRLGARVVLSHGDGALEGNDHADRPFTVVGILAPTGTPVDRSIHISLEAMQALHLDWMGGAPMPGVHVDSQALTPELLRPREVTAVMVGLKSRTAVFAVQRWLADYEKEPLMAILPGVALDELWQVVSAAEKALLAITALVALVSFSGLVATMLAGLSERRRELAILRAVGASPRTVLALLLLEGSALSVAGVALGWLASWLGLLACQDWALTRWGIRLHVGWPTEGQACLMAGLVAAGLIASLLPAWRAYRLSLADGLSPKT</sequence>
<evidence type="ECO:0000259" key="7">
    <source>
        <dbReference type="Pfam" id="PF02687"/>
    </source>
</evidence>
<dbReference type="EMBL" id="RSED01000002">
    <property type="protein sequence ID" value="RRS05969.1"/>
    <property type="molecule type" value="Genomic_DNA"/>
</dbReference>
<reference evidence="9 10" key="1">
    <citation type="submission" date="2018-12" db="EMBL/GenBank/DDBJ databases">
        <title>The whole draft genome of Aquabacterium sp. SJQ9.</title>
        <authorList>
            <person name="Sun L."/>
            <person name="Gao X."/>
            <person name="Chen W."/>
            <person name="Huang K."/>
        </authorList>
    </citation>
    <scope>NUCLEOTIDE SEQUENCE [LARGE SCALE GENOMIC DNA]</scope>
    <source>
        <strain evidence="9 10">SJQ9</strain>
    </source>
</reference>
<keyword evidence="4 6" id="KW-1133">Transmembrane helix</keyword>
<dbReference type="InterPro" id="IPR051125">
    <property type="entry name" value="ABC-4/HrtB_transporter"/>
</dbReference>
<evidence type="ECO:0000256" key="5">
    <source>
        <dbReference type="ARBA" id="ARBA00023136"/>
    </source>
</evidence>
<dbReference type="GO" id="GO:0005886">
    <property type="term" value="C:plasma membrane"/>
    <property type="evidence" value="ECO:0007669"/>
    <property type="project" value="UniProtKB-SubCell"/>
</dbReference>
<feature type="transmembrane region" description="Helical" evidence="6">
    <location>
        <begin position="383"/>
        <end position="402"/>
    </location>
</feature>
<evidence type="ECO:0000256" key="4">
    <source>
        <dbReference type="ARBA" id="ARBA00022989"/>
    </source>
</evidence>
<name>A0A3R8S4N8_9BURK</name>
<keyword evidence="2" id="KW-1003">Cell membrane</keyword>
<dbReference type="PANTHER" id="PTHR43738">
    <property type="entry name" value="ABC TRANSPORTER, MEMBRANE PROTEIN"/>
    <property type="match status" value="1"/>
</dbReference>
<evidence type="ECO:0000259" key="8">
    <source>
        <dbReference type="Pfam" id="PF12704"/>
    </source>
</evidence>
<accession>A0A3R8S4N8</accession>
<feature type="domain" description="MacB-like periplasmic core" evidence="8">
    <location>
        <begin position="22"/>
        <end position="259"/>
    </location>
</feature>
<dbReference type="InterPro" id="IPR025857">
    <property type="entry name" value="MacB_PCD"/>
</dbReference>
<dbReference type="Pfam" id="PF12704">
    <property type="entry name" value="MacB_PCD"/>
    <property type="match status" value="1"/>
</dbReference>
<dbReference type="RefSeq" id="WP_125241876.1">
    <property type="nucleotide sequence ID" value="NZ_RSED01000002.1"/>
</dbReference>
<evidence type="ECO:0000256" key="1">
    <source>
        <dbReference type="ARBA" id="ARBA00004651"/>
    </source>
</evidence>
<gene>
    <name evidence="9" type="ORF">EIP75_03695</name>
</gene>
<feature type="transmembrane region" description="Helical" evidence="6">
    <location>
        <begin position="290"/>
        <end position="314"/>
    </location>
</feature>
<keyword evidence="10" id="KW-1185">Reference proteome</keyword>
<evidence type="ECO:0000313" key="10">
    <source>
        <dbReference type="Proteomes" id="UP000269265"/>
    </source>
</evidence>
<proteinExistence type="predicted"/>
<dbReference type="Proteomes" id="UP000269265">
    <property type="component" value="Unassembled WGS sequence"/>
</dbReference>
<protein>
    <submittedName>
        <fullName evidence="9">FtsX-like permease family protein</fullName>
    </submittedName>
</protein>